<organism evidence="2 3">
    <name type="scientific">Ramlibacter pinisoli</name>
    <dbReference type="NCBI Taxonomy" id="2682844"/>
    <lineage>
        <taxon>Bacteria</taxon>
        <taxon>Pseudomonadati</taxon>
        <taxon>Pseudomonadota</taxon>
        <taxon>Betaproteobacteria</taxon>
        <taxon>Burkholderiales</taxon>
        <taxon>Comamonadaceae</taxon>
        <taxon>Ramlibacter</taxon>
    </lineage>
</organism>
<gene>
    <name evidence="2" type="ORF">GON04_08085</name>
</gene>
<reference evidence="2 3" key="1">
    <citation type="submission" date="2019-12" db="EMBL/GenBank/DDBJ databases">
        <authorList>
            <person name="Huq M.A."/>
        </authorList>
    </citation>
    <scope>NUCLEOTIDE SEQUENCE [LARGE SCALE GENOMIC DNA]</scope>
    <source>
        <strain evidence="2 3">MAH-25</strain>
    </source>
</reference>
<dbReference type="SUPFAM" id="SSF53474">
    <property type="entry name" value="alpha/beta-Hydrolases"/>
    <property type="match status" value="1"/>
</dbReference>
<dbReference type="GO" id="GO:0016787">
    <property type="term" value="F:hydrolase activity"/>
    <property type="evidence" value="ECO:0007669"/>
    <property type="project" value="UniProtKB-KW"/>
</dbReference>
<dbReference type="Gene3D" id="1.20.1440.110">
    <property type="entry name" value="acylaminoacyl peptidase"/>
    <property type="match status" value="1"/>
</dbReference>
<dbReference type="Gene3D" id="3.40.50.1820">
    <property type="entry name" value="alpha/beta hydrolase"/>
    <property type="match status" value="1"/>
</dbReference>
<proteinExistence type="predicted"/>
<dbReference type="InterPro" id="IPR010520">
    <property type="entry name" value="FrsA-like"/>
</dbReference>
<dbReference type="EMBL" id="WSEL01000003">
    <property type="protein sequence ID" value="MVQ29402.1"/>
    <property type="molecule type" value="Genomic_DNA"/>
</dbReference>
<dbReference type="PANTHER" id="PTHR22946:SF12">
    <property type="entry name" value="CONIDIAL PIGMENT BIOSYNTHESIS PROTEIN AYG1 (AFU_ORTHOLOGUE AFUA_2G17550)"/>
    <property type="match status" value="1"/>
</dbReference>
<dbReference type="InterPro" id="IPR050261">
    <property type="entry name" value="FrsA_esterase"/>
</dbReference>
<dbReference type="Proteomes" id="UP000469385">
    <property type="component" value="Unassembled WGS sequence"/>
</dbReference>
<keyword evidence="1 2" id="KW-0378">Hydrolase</keyword>
<evidence type="ECO:0000313" key="3">
    <source>
        <dbReference type="Proteomes" id="UP000469385"/>
    </source>
</evidence>
<protein>
    <submittedName>
        <fullName evidence="2">Alpha/beta fold hydrolase</fullName>
    </submittedName>
</protein>
<dbReference type="PANTHER" id="PTHR22946">
    <property type="entry name" value="DIENELACTONE HYDROLASE DOMAIN-CONTAINING PROTEIN-RELATED"/>
    <property type="match status" value="1"/>
</dbReference>
<dbReference type="AlphaFoldDB" id="A0A6N8IRP4"/>
<evidence type="ECO:0000256" key="1">
    <source>
        <dbReference type="ARBA" id="ARBA00022801"/>
    </source>
</evidence>
<comment type="caution">
    <text evidence="2">The sequence shown here is derived from an EMBL/GenBank/DDBJ whole genome shotgun (WGS) entry which is preliminary data.</text>
</comment>
<dbReference type="InterPro" id="IPR029058">
    <property type="entry name" value="AB_hydrolase_fold"/>
</dbReference>
<evidence type="ECO:0000313" key="2">
    <source>
        <dbReference type="EMBL" id="MVQ29402.1"/>
    </source>
</evidence>
<name>A0A6N8IRP4_9BURK</name>
<accession>A0A6N8IRP4</accession>
<dbReference type="RefSeq" id="WP_157397409.1">
    <property type="nucleotide sequence ID" value="NZ_WSEL01000003.1"/>
</dbReference>
<sequence>MSQDPRVVSAIAHWAPRFVSNGVLLADFQEVTAGIGRWEDWCAAWCRRAALHEGLGHEALEQGWRLSAGEHLSRAAVYYHFAKFVFVVDVEQMQAAHRKAVACKQLAAPLLRPPARRVEIPYQDGTLAGLLRLPPGATRAPLVIMVPGLDSAKEEMEAYELPYLARGMATLLVDGPGQGEAEYRWPIRGDYEVPVKAMVDWAERQPQVDPERIALWGVSLGGYYAPRAAAFEKRLKACIGLAGPYDFAANWEQLPELTRETFRVRSHLATEAQAREHARTLTLDGGIAASIECPLFLVTGKLDRLIPWEDTQRLAREASGPVELLVVEDGNHIANNRPYRWRSRTADWMAQQLGLPQA</sequence>
<dbReference type="Pfam" id="PF06500">
    <property type="entry name" value="FrsA-like"/>
    <property type="match status" value="1"/>
</dbReference>
<keyword evidence="3" id="KW-1185">Reference proteome</keyword>